<evidence type="ECO:0000313" key="1">
    <source>
        <dbReference type="EMBL" id="KAK9234766.1"/>
    </source>
</evidence>
<protein>
    <submittedName>
        <fullName evidence="1">Uncharacterized protein</fullName>
    </submittedName>
</protein>
<organism evidence="1 2">
    <name type="scientific">Lipomyces kononenkoae</name>
    <name type="common">Yeast</name>
    <dbReference type="NCBI Taxonomy" id="34357"/>
    <lineage>
        <taxon>Eukaryota</taxon>
        <taxon>Fungi</taxon>
        <taxon>Dikarya</taxon>
        <taxon>Ascomycota</taxon>
        <taxon>Saccharomycotina</taxon>
        <taxon>Lipomycetes</taxon>
        <taxon>Lipomycetales</taxon>
        <taxon>Lipomycetaceae</taxon>
        <taxon>Lipomyces</taxon>
    </lineage>
</organism>
<reference evidence="2" key="1">
    <citation type="journal article" date="2024" name="Front. Bioeng. Biotechnol.">
        <title>Genome-scale model development and genomic sequencing of the oleaginous clade Lipomyces.</title>
        <authorList>
            <person name="Czajka J.J."/>
            <person name="Han Y."/>
            <person name="Kim J."/>
            <person name="Mondo S.J."/>
            <person name="Hofstad B.A."/>
            <person name="Robles A."/>
            <person name="Haridas S."/>
            <person name="Riley R."/>
            <person name="LaButti K."/>
            <person name="Pangilinan J."/>
            <person name="Andreopoulos W."/>
            <person name="Lipzen A."/>
            <person name="Yan J."/>
            <person name="Wang M."/>
            <person name="Ng V."/>
            <person name="Grigoriev I.V."/>
            <person name="Spatafora J.W."/>
            <person name="Magnuson J.K."/>
            <person name="Baker S.E."/>
            <person name="Pomraning K.R."/>
        </authorList>
    </citation>
    <scope>NUCLEOTIDE SEQUENCE [LARGE SCALE GENOMIC DNA]</scope>
    <source>
        <strain evidence="2">CBS 7786</strain>
    </source>
</reference>
<dbReference type="EMBL" id="MU971450">
    <property type="protein sequence ID" value="KAK9234766.1"/>
    <property type="molecule type" value="Genomic_DNA"/>
</dbReference>
<name>A0ACC3ST37_LIPKO</name>
<dbReference type="Proteomes" id="UP001433508">
    <property type="component" value="Unassembled WGS sequence"/>
</dbReference>
<comment type="caution">
    <text evidence="1">The sequence shown here is derived from an EMBL/GenBank/DDBJ whole genome shotgun (WGS) entry which is preliminary data.</text>
</comment>
<keyword evidence="2" id="KW-1185">Reference proteome</keyword>
<evidence type="ECO:0000313" key="2">
    <source>
        <dbReference type="Proteomes" id="UP001433508"/>
    </source>
</evidence>
<proteinExistence type="predicted"/>
<gene>
    <name evidence="1" type="ORF">V1525DRAFT_437604</name>
</gene>
<sequence length="200" mass="22246">MYESGKLKGLTGGIRTWLRDGEVLDHEPGIDEVTPGTAIWLEILSHECQVPSDLHLMDSLLGLQCTRYLQISDLFLNGVVNLSTPVVIANYTGSDIQTIFDADLILLNYDQNTYAGRLRAIALQTANVLVMRQRIPIQIQIIDSTGRREMTSWFLESAVIVPPASSLWSGNAYLPLFCNSAWNCKMAVKKHGLMTQLPIV</sequence>
<accession>A0ACC3ST37</accession>